<keyword evidence="2" id="KW-0677">Repeat</keyword>
<protein>
    <submittedName>
        <fullName evidence="5">Internalin-J</fullName>
    </submittedName>
</protein>
<dbReference type="InterPro" id="IPR050836">
    <property type="entry name" value="SDS22/Internalin_LRR"/>
</dbReference>
<dbReference type="Gene3D" id="3.80.10.10">
    <property type="entry name" value="Ribonuclease Inhibitor"/>
    <property type="match status" value="1"/>
</dbReference>
<dbReference type="InterPro" id="IPR003961">
    <property type="entry name" value="FN3_dom"/>
</dbReference>
<evidence type="ECO:0000256" key="3">
    <source>
        <dbReference type="SAM" id="MobiDB-lite"/>
    </source>
</evidence>
<dbReference type="Gene3D" id="2.60.40.10">
    <property type="entry name" value="Immunoglobulins"/>
    <property type="match status" value="1"/>
</dbReference>
<proteinExistence type="predicted"/>
<dbReference type="CDD" id="cd00063">
    <property type="entry name" value="FN3"/>
    <property type="match status" value="1"/>
</dbReference>
<dbReference type="RefSeq" id="WP_055053004.1">
    <property type="nucleotide sequence ID" value="NZ_CYZA01000005.1"/>
</dbReference>
<accession>A0A173Z971</accession>
<feature type="compositionally biased region" description="Acidic residues" evidence="3">
    <location>
        <begin position="46"/>
        <end position="57"/>
    </location>
</feature>
<gene>
    <name evidence="5" type="primary">inlJ_1</name>
    <name evidence="5" type="ORF">ERS852395_01150</name>
</gene>
<evidence type="ECO:0000313" key="6">
    <source>
        <dbReference type="Proteomes" id="UP000095447"/>
    </source>
</evidence>
<dbReference type="PANTHER" id="PTHR46652:SF8">
    <property type="entry name" value="LEUCINE RICH REPEAT CONTAINING 23"/>
    <property type="match status" value="1"/>
</dbReference>
<sequence length="501" mass="53595">MKNRKLNQLLVAGMISAAMMTSGISVQAADFSDDTSTVEEQSVGSAEEEAPEVEDGSEFQSDAAEASSAVAVSSANFPDAKFRQYVLDNIDTDKDKKLSAAEIKAAKTIDVSGLGISNLKGIERFTYATDLFAANNKLTSVNITKNTKVAYLNLSNNSLAGTLDLSKCTNLRVVKYGSNKLTKVVMPSKKYLKNLDFVDASSNKFTTQANAGLNIGNTDYVKSLSEVNASNNAITSFNCAGFQGILDLRNNKITNLKLENSKEGSQVVSLYLDGNSLSKTPSIDFTPEWIAVPQQFSCDAGVSSKVKMLKATASITSATWDQIVVNVGSSTDDASYKLEKKTGNGAYETVKTWDNGDLADAEFGEDYTDNVISTGTAYTYRVTATVQVKDANKNLRSWSNSAEVKATATGTKPAISVKSTQKGVATVSWKAVAGADGYDVYCGSSKKSQKGTVVKGTTKLTANRTKLTSGKTYYFRARAYKMVGSAKVYTGYSAVKSVKVK</sequence>
<dbReference type="Proteomes" id="UP000095447">
    <property type="component" value="Unassembled WGS sequence"/>
</dbReference>
<evidence type="ECO:0000313" key="5">
    <source>
        <dbReference type="EMBL" id="CUN72962.1"/>
    </source>
</evidence>
<keyword evidence="4" id="KW-0732">Signal</keyword>
<evidence type="ECO:0000256" key="1">
    <source>
        <dbReference type="ARBA" id="ARBA00022614"/>
    </source>
</evidence>
<feature type="signal peptide" evidence="4">
    <location>
        <begin position="1"/>
        <end position="28"/>
    </location>
</feature>
<dbReference type="AlphaFoldDB" id="A0A173Z971"/>
<name>A0A173Z971_9FIRM</name>
<organism evidence="5 6">
    <name type="scientific">Blautia obeum</name>
    <dbReference type="NCBI Taxonomy" id="40520"/>
    <lineage>
        <taxon>Bacteria</taxon>
        <taxon>Bacillati</taxon>
        <taxon>Bacillota</taxon>
        <taxon>Clostridia</taxon>
        <taxon>Lachnospirales</taxon>
        <taxon>Lachnospiraceae</taxon>
        <taxon>Blautia</taxon>
    </lineage>
</organism>
<evidence type="ECO:0000256" key="2">
    <source>
        <dbReference type="ARBA" id="ARBA00022737"/>
    </source>
</evidence>
<dbReference type="SUPFAM" id="SSF49265">
    <property type="entry name" value="Fibronectin type III"/>
    <property type="match status" value="1"/>
</dbReference>
<reference evidence="5 6" key="1">
    <citation type="submission" date="2015-09" db="EMBL/GenBank/DDBJ databases">
        <authorList>
            <consortium name="Pathogen Informatics"/>
        </authorList>
    </citation>
    <scope>NUCLEOTIDE SEQUENCE [LARGE SCALE GENOMIC DNA]</scope>
    <source>
        <strain evidence="5 6">2789STDY5608838</strain>
    </source>
</reference>
<dbReference type="SUPFAM" id="SSF52058">
    <property type="entry name" value="L domain-like"/>
    <property type="match status" value="1"/>
</dbReference>
<keyword evidence="1" id="KW-0433">Leucine-rich repeat</keyword>
<dbReference type="InterPro" id="IPR013783">
    <property type="entry name" value="Ig-like_fold"/>
</dbReference>
<dbReference type="EMBL" id="CYZA01000005">
    <property type="protein sequence ID" value="CUN72962.1"/>
    <property type="molecule type" value="Genomic_DNA"/>
</dbReference>
<dbReference type="PANTHER" id="PTHR46652">
    <property type="entry name" value="LEUCINE-RICH REPEAT AND IQ DOMAIN-CONTAINING PROTEIN 1-RELATED"/>
    <property type="match status" value="1"/>
</dbReference>
<dbReference type="PROSITE" id="PS00018">
    <property type="entry name" value="EF_HAND_1"/>
    <property type="match status" value="1"/>
</dbReference>
<dbReference type="InterPro" id="IPR032675">
    <property type="entry name" value="LRR_dom_sf"/>
</dbReference>
<dbReference type="InterPro" id="IPR018247">
    <property type="entry name" value="EF_Hand_1_Ca_BS"/>
</dbReference>
<feature type="chain" id="PRO_5008016705" evidence="4">
    <location>
        <begin position="29"/>
        <end position="501"/>
    </location>
</feature>
<feature type="region of interest" description="Disordered" evidence="3">
    <location>
        <begin position="35"/>
        <end position="61"/>
    </location>
</feature>
<evidence type="ECO:0000256" key="4">
    <source>
        <dbReference type="SAM" id="SignalP"/>
    </source>
</evidence>
<dbReference type="InterPro" id="IPR036116">
    <property type="entry name" value="FN3_sf"/>
</dbReference>